<feature type="compositionally biased region" description="Basic residues" evidence="1">
    <location>
        <begin position="512"/>
        <end position="522"/>
    </location>
</feature>
<sequence length="638" mass="71654">MATDSSKMDTYSEPNYLHRFLRYIAELAIFSFFTEIRVIGSENVPKDSPIIAAGTHHNMMLDPAILSVTFPYSRLLHFWAKASLFQNPVVRYILMSSGNIPVDRRSKDQQSLFHGSFTALAHGAAIALFPEGTSYTEPRIMQVKDGAAWAALEYTKWNVLFNGGRAQDVHIIPSAIVYTNKSKYRSRVVVEYGQPISMEPYKRQFLNADESSAKKVVKRLTRDIESRLVELTVNAPNWDTLYVARMARNILWDTEGSLNLDDYVATTQTLVDMFTTDATSIPDFNRVKRQLLDYYSLLQSTHLTNSVLSKLSLPITLDPDVPATLPSRLYTLLLLIRDSLSMLLRLPFFVYPLVVHFPAYVLGRLGARLVEEEEETQAQNKVVFGLLALLTIYAASFFFLWAVFWYTPIGAMGAFLIVYLVAKYHNQMINDNYEHAKRLIADWRILVGIWAPKKWEFPVHALSQYTTPFIPKENPWISKKSSSSSECEAAGQSAAPVLPPEPAFVQEPPVRGSKKHRRPPSRRIMRHVLRSRVEAVRAVASLFDHLQRNGNLSLYASGHLARAHGSAVSSSSASGSRSASEVIEYLTARGAKIPRLDVLADEEHWAAALSSEGEEGTSGNNTTPDDSMSEDWRLPTSG</sequence>
<accession>A0A0D7AMG1</accession>
<dbReference type="Proteomes" id="UP000054144">
    <property type="component" value="Unassembled WGS sequence"/>
</dbReference>
<dbReference type="CDD" id="cd07992">
    <property type="entry name" value="LPLAT_AAK14816-like"/>
    <property type="match status" value="1"/>
</dbReference>
<feature type="domain" description="Phospholipid/glycerol acyltransferase" evidence="3">
    <location>
        <begin position="50"/>
        <end position="179"/>
    </location>
</feature>
<dbReference type="SUPFAM" id="SSF69593">
    <property type="entry name" value="Glycerol-3-phosphate (1)-acyltransferase"/>
    <property type="match status" value="1"/>
</dbReference>
<evidence type="ECO:0000256" key="1">
    <source>
        <dbReference type="SAM" id="MobiDB-lite"/>
    </source>
</evidence>
<dbReference type="EMBL" id="KN881628">
    <property type="protein sequence ID" value="KIY53060.1"/>
    <property type="molecule type" value="Genomic_DNA"/>
</dbReference>
<feature type="region of interest" description="Disordered" evidence="1">
    <location>
        <begin position="606"/>
        <end position="638"/>
    </location>
</feature>
<dbReference type="GO" id="GO:0008654">
    <property type="term" value="P:phospholipid biosynthetic process"/>
    <property type="evidence" value="ECO:0007669"/>
    <property type="project" value="TreeGrafter"/>
</dbReference>
<protein>
    <submittedName>
        <fullName evidence="4">Acyltransferase</fullName>
    </submittedName>
</protein>
<keyword evidence="2" id="KW-0472">Membrane</keyword>
<keyword evidence="2" id="KW-1133">Transmembrane helix</keyword>
<keyword evidence="5" id="KW-1185">Reference proteome</keyword>
<dbReference type="OrthoDB" id="1044435at2759"/>
<dbReference type="SMART" id="SM00563">
    <property type="entry name" value="PlsC"/>
    <property type="match status" value="1"/>
</dbReference>
<evidence type="ECO:0000313" key="4">
    <source>
        <dbReference type="EMBL" id="KIY53060.1"/>
    </source>
</evidence>
<dbReference type="InterPro" id="IPR002123">
    <property type="entry name" value="Plipid/glycerol_acylTrfase"/>
</dbReference>
<dbReference type="GO" id="GO:0016287">
    <property type="term" value="F:glycerone-phosphate O-acyltransferase activity"/>
    <property type="evidence" value="ECO:0007669"/>
    <property type="project" value="TreeGrafter"/>
</dbReference>
<evidence type="ECO:0000259" key="3">
    <source>
        <dbReference type="SMART" id="SM00563"/>
    </source>
</evidence>
<feature type="compositionally biased region" description="Polar residues" evidence="1">
    <location>
        <begin position="617"/>
        <end position="626"/>
    </location>
</feature>
<feature type="transmembrane region" description="Helical" evidence="2">
    <location>
        <begin position="342"/>
        <end position="362"/>
    </location>
</feature>
<dbReference type="InterPro" id="IPR052744">
    <property type="entry name" value="GPAT/DAPAT"/>
</dbReference>
<evidence type="ECO:0000313" key="5">
    <source>
        <dbReference type="Proteomes" id="UP000054144"/>
    </source>
</evidence>
<reference evidence="4 5" key="1">
    <citation type="journal article" date="2015" name="Fungal Genet. Biol.">
        <title>Evolution of novel wood decay mechanisms in Agaricales revealed by the genome sequences of Fistulina hepatica and Cylindrobasidium torrendii.</title>
        <authorList>
            <person name="Floudas D."/>
            <person name="Held B.W."/>
            <person name="Riley R."/>
            <person name="Nagy L.G."/>
            <person name="Koehler G."/>
            <person name="Ransdell A.S."/>
            <person name="Younus H."/>
            <person name="Chow J."/>
            <person name="Chiniquy J."/>
            <person name="Lipzen A."/>
            <person name="Tritt A."/>
            <person name="Sun H."/>
            <person name="Haridas S."/>
            <person name="LaButti K."/>
            <person name="Ohm R.A."/>
            <person name="Kues U."/>
            <person name="Blanchette R.A."/>
            <person name="Grigoriev I.V."/>
            <person name="Minto R.E."/>
            <person name="Hibbett D.S."/>
        </authorList>
    </citation>
    <scope>NUCLEOTIDE SEQUENCE [LARGE SCALE GENOMIC DNA]</scope>
    <source>
        <strain evidence="4 5">ATCC 64428</strain>
    </source>
</reference>
<organism evidence="4 5">
    <name type="scientific">Fistulina hepatica ATCC 64428</name>
    <dbReference type="NCBI Taxonomy" id="1128425"/>
    <lineage>
        <taxon>Eukaryota</taxon>
        <taxon>Fungi</taxon>
        <taxon>Dikarya</taxon>
        <taxon>Basidiomycota</taxon>
        <taxon>Agaricomycotina</taxon>
        <taxon>Agaricomycetes</taxon>
        <taxon>Agaricomycetidae</taxon>
        <taxon>Agaricales</taxon>
        <taxon>Fistulinaceae</taxon>
        <taxon>Fistulina</taxon>
    </lineage>
</organism>
<keyword evidence="4" id="KW-0808">Transferase</keyword>
<evidence type="ECO:0000256" key="2">
    <source>
        <dbReference type="SAM" id="Phobius"/>
    </source>
</evidence>
<dbReference type="PANTHER" id="PTHR31605:SF0">
    <property type="entry name" value="GLYCEROL-3-PHOSPHATE O-ACYLTRANSFERASE 1"/>
    <property type="match status" value="1"/>
</dbReference>
<keyword evidence="2" id="KW-0812">Transmembrane</keyword>
<dbReference type="GO" id="GO:0004366">
    <property type="term" value="F:glycerol-3-phosphate O-acyltransferase activity"/>
    <property type="evidence" value="ECO:0007669"/>
    <property type="project" value="TreeGrafter"/>
</dbReference>
<proteinExistence type="predicted"/>
<feature type="transmembrane region" description="Helical" evidence="2">
    <location>
        <begin position="382"/>
        <end position="399"/>
    </location>
</feature>
<gene>
    <name evidence="4" type="ORF">FISHEDRAFT_69204</name>
</gene>
<feature type="region of interest" description="Disordered" evidence="1">
    <location>
        <begin position="489"/>
        <end position="522"/>
    </location>
</feature>
<name>A0A0D7AMG1_9AGAR</name>
<dbReference type="Pfam" id="PF01553">
    <property type="entry name" value="Acyltransferase"/>
    <property type="match status" value="1"/>
</dbReference>
<dbReference type="AlphaFoldDB" id="A0A0D7AMG1"/>
<dbReference type="PANTHER" id="PTHR31605">
    <property type="entry name" value="GLYCEROL-3-PHOSPHATE O-ACYLTRANSFERASE 1"/>
    <property type="match status" value="1"/>
</dbReference>
<keyword evidence="4" id="KW-0012">Acyltransferase</keyword>